<dbReference type="Gene3D" id="3.80.10.10">
    <property type="entry name" value="Ribonuclease Inhibitor"/>
    <property type="match status" value="1"/>
</dbReference>
<gene>
    <name evidence="2" type="primary">LOC115633637</name>
</gene>
<dbReference type="RefSeq" id="XP_030386938.1">
    <property type="nucleotide sequence ID" value="XM_030531078.1"/>
</dbReference>
<proteinExistence type="predicted"/>
<dbReference type="GeneID" id="115633637"/>
<accession>A0A6J2UHJ9</accession>
<organism evidence="1 2">
    <name type="scientific">Drosophila lebanonensis</name>
    <name type="common">Fruit fly</name>
    <name type="synonym">Scaptodrosophila lebanonensis</name>
    <dbReference type="NCBI Taxonomy" id="7225"/>
    <lineage>
        <taxon>Eukaryota</taxon>
        <taxon>Metazoa</taxon>
        <taxon>Ecdysozoa</taxon>
        <taxon>Arthropoda</taxon>
        <taxon>Hexapoda</taxon>
        <taxon>Insecta</taxon>
        <taxon>Pterygota</taxon>
        <taxon>Neoptera</taxon>
        <taxon>Endopterygota</taxon>
        <taxon>Diptera</taxon>
        <taxon>Brachycera</taxon>
        <taxon>Muscomorpha</taxon>
        <taxon>Ephydroidea</taxon>
        <taxon>Drosophilidae</taxon>
        <taxon>Scaptodrosophila</taxon>
    </lineage>
</organism>
<name>A0A6J2UHJ9_DROLE</name>
<dbReference type="InterPro" id="IPR032675">
    <property type="entry name" value="LRR_dom_sf"/>
</dbReference>
<dbReference type="SUPFAM" id="SSF52047">
    <property type="entry name" value="RNI-like"/>
    <property type="match status" value="1"/>
</dbReference>
<dbReference type="OrthoDB" id="7939463at2759"/>
<dbReference type="AlphaFoldDB" id="A0A6J2UHJ9"/>
<dbReference type="Proteomes" id="UP000504634">
    <property type="component" value="Unplaced"/>
</dbReference>
<sequence>MEKLNDDAILSILSYLDLTDQQTMLSVHWRFYNLMPTVWCLKYKTINISFFEIQFTEEHLHYFLRSIMKTVEVMRLKMLTPENFEVLTTYEYPKVQDFRFAQTSCQFLCDSHIARIITAFPNIRTFSPHGSFSGAHLTEFSHLKSLTLSYCTKFKVENLVKIMQKHQLRELKLGIFDGKSVEMATLPIESMSGLELIKLDLDELSWFDKHFSDLVSLKQLIEKPWLWSVEGENSRLIVLTGKNYDYSYEPIYIVFK</sequence>
<reference evidence="2" key="1">
    <citation type="submission" date="2025-08" db="UniProtKB">
        <authorList>
            <consortium name="RefSeq"/>
        </authorList>
    </citation>
    <scope>IDENTIFICATION</scope>
    <source>
        <strain evidence="2">11010-0011.00</strain>
        <tissue evidence="2">Whole body</tissue>
    </source>
</reference>
<keyword evidence="1" id="KW-1185">Reference proteome</keyword>
<evidence type="ECO:0000313" key="1">
    <source>
        <dbReference type="Proteomes" id="UP000504634"/>
    </source>
</evidence>
<evidence type="ECO:0000313" key="2">
    <source>
        <dbReference type="RefSeq" id="XP_030386938.1"/>
    </source>
</evidence>
<protein>
    <submittedName>
        <fullName evidence="2">Uncharacterized protein LOC115633637</fullName>
    </submittedName>
</protein>